<keyword evidence="2" id="KW-1185">Reference proteome</keyword>
<sequence length="55" mass="6217">MRDTNSPIRISWFVTRGIREAINFIVNRAVTIKIVRFSVAISVQSINNSIAISIK</sequence>
<accession>E1K100</accession>
<reference evidence="1 2" key="1">
    <citation type="submission" date="2010-08" db="EMBL/GenBank/DDBJ databases">
        <title>The draft genome of Desulfovibrio fructosovorans JJ.</title>
        <authorList>
            <consortium name="US DOE Joint Genome Institute (JGI-PGF)"/>
            <person name="Lucas S."/>
            <person name="Copeland A."/>
            <person name="Lapidus A."/>
            <person name="Cheng J.-F."/>
            <person name="Bruce D."/>
            <person name="Goodwin L."/>
            <person name="Pitluck S."/>
            <person name="Land M.L."/>
            <person name="Hauser L."/>
            <person name="Chang Y.-J."/>
            <person name="Jeffries C."/>
            <person name="Wall J.D."/>
            <person name="Stahl D.A."/>
            <person name="Arkin A.P."/>
            <person name="Dehal P."/>
            <person name="Stolyar S.M."/>
            <person name="Hazen T.C."/>
            <person name="Woyke T.J."/>
        </authorList>
    </citation>
    <scope>NUCLEOTIDE SEQUENCE [LARGE SCALE GENOMIC DNA]</scope>
    <source>
        <strain evidence="1 2">JJ</strain>
    </source>
</reference>
<gene>
    <name evidence="1" type="ORF">DesfrDRAFT_3550</name>
</gene>
<dbReference type="AlphaFoldDB" id="E1K100"/>
<evidence type="ECO:0000313" key="1">
    <source>
        <dbReference type="EMBL" id="EFL49696.1"/>
    </source>
</evidence>
<comment type="caution">
    <text evidence="1">The sequence shown here is derived from an EMBL/GenBank/DDBJ whole genome shotgun (WGS) entry which is preliminary data.</text>
</comment>
<proteinExistence type="predicted"/>
<dbReference type="Proteomes" id="UP000006250">
    <property type="component" value="Unassembled WGS sequence"/>
</dbReference>
<name>E1K100_SOLFR</name>
<organism evidence="1 2">
    <name type="scientific">Solidesulfovibrio fructosivorans JJ]</name>
    <dbReference type="NCBI Taxonomy" id="596151"/>
    <lineage>
        <taxon>Bacteria</taxon>
        <taxon>Pseudomonadati</taxon>
        <taxon>Thermodesulfobacteriota</taxon>
        <taxon>Desulfovibrionia</taxon>
        <taxon>Desulfovibrionales</taxon>
        <taxon>Desulfovibrionaceae</taxon>
        <taxon>Solidesulfovibrio</taxon>
    </lineage>
</organism>
<evidence type="ECO:0000313" key="2">
    <source>
        <dbReference type="Proteomes" id="UP000006250"/>
    </source>
</evidence>
<protein>
    <submittedName>
        <fullName evidence="1">Uncharacterized protein</fullName>
    </submittedName>
</protein>
<dbReference type="EMBL" id="AECZ01000035">
    <property type="protein sequence ID" value="EFL49696.1"/>
    <property type="molecule type" value="Genomic_DNA"/>
</dbReference>